<protein>
    <recommendedName>
        <fullName evidence="3">Antitoxin VbhA domain-containing protein</fullName>
    </recommendedName>
</protein>
<evidence type="ECO:0008006" key="3">
    <source>
        <dbReference type="Google" id="ProtNLM"/>
    </source>
</evidence>
<accession>A0ABU8MTX4</accession>
<comment type="caution">
    <text evidence="1">The sequence shown here is derived from an EMBL/GenBank/DDBJ whole genome shotgun (WGS) entry which is preliminary data.</text>
</comment>
<dbReference type="Proteomes" id="UP001385809">
    <property type="component" value="Unassembled WGS sequence"/>
</dbReference>
<organism evidence="1 2">
    <name type="scientific">Actinomycetospora aurantiaca</name>
    <dbReference type="NCBI Taxonomy" id="3129233"/>
    <lineage>
        <taxon>Bacteria</taxon>
        <taxon>Bacillati</taxon>
        <taxon>Actinomycetota</taxon>
        <taxon>Actinomycetes</taxon>
        <taxon>Pseudonocardiales</taxon>
        <taxon>Pseudonocardiaceae</taxon>
        <taxon>Actinomycetospora</taxon>
    </lineage>
</organism>
<dbReference type="EMBL" id="JBBEGN010000014">
    <property type="protein sequence ID" value="MEJ2870627.1"/>
    <property type="molecule type" value="Genomic_DNA"/>
</dbReference>
<gene>
    <name evidence="1" type="ORF">WCD74_22890</name>
</gene>
<evidence type="ECO:0000313" key="1">
    <source>
        <dbReference type="EMBL" id="MEJ2870627.1"/>
    </source>
</evidence>
<keyword evidence="2" id="KW-1185">Reference proteome</keyword>
<proteinExistence type="predicted"/>
<sequence>MKFKLDKKAERAIAANAASEMQKVVDQVYQSEKGAAPDDVAVKLQKAWKKAFDGKLPKDTLTQFAHAISSGEKPRVKPS</sequence>
<dbReference type="RefSeq" id="WP_337697195.1">
    <property type="nucleotide sequence ID" value="NZ_JBBEGN010000014.1"/>
</dbReference>
<reference evidence="1 2" key="1">
    <citation type="submission" date="2024-03" db="EMBL/GenBank/DDBJ databases">
        <title>Actinomycetospora sp. OC33-EN08, a novel actinomycete isolated from wild orchid (Aerides multiflora).</title>
        <authorList>
            <person name="Suriyachadkun C."/>
        </authorList>
    </citation>
    <scope>NUCLEOTIDE SEQUENCE [LARGE SCALE GENOMIC DNA]</scope>
    <source>
        <strain evidence="1 2">OC33-EN08</strain>
    </source>
</reference>
<evidence type="ECO:0000313" key="2">
    <source>
        <dbReference type="Proteomes" id="UP001385809"/>
    </source>
</evidence>
<name>A0ABU8MTX4_9PSEU</name>